<sequence>MKQILLIIFLVLIAACGQQTISYKEISKRTDASKDILKKFGSQLKDELQNAIQSDGLIAAISVCNEKAPLLAKQLSLESGWDIRRTSLKPRATKPDEWETKVMQSFEQKHANGDKFKLLFTQDVVAVNGKAAFRYMQAIETQPLCLACHGENIAPEVAKQIASLYPNDSATGFKLGDIRGAFSIIQALD</sequence>
<evidence type="ECO:0000259" key="1">
    <source>
        <dbReference type="Pfam" id="PF11845"/>
    </source>
</evidence>
<dbReference type="InterPro" id="IPR021796">
    <property type="entry name" value="Tll0287-like_dom"/>
</dbReference>
<reference evidence="2" key="1">
    <citation type="submission" date="2018-06" db="EMBL/GenBank/DDBJ databases">
        <authorList>
            <person name="Zhirakovskaya E."/>
        </authorList>
    </citation>
    <scope>NUCLEOTIDE SEQUENCE</scope>
</reference>
<name>A0A3B0VFK6_9ZZZZ</name>
<protein>
    <recommendedName>
        <fullName evidence="1">Tll0287-like domain-containing protein</fullName>
    </recommendedName>
</protein>
<organism evidence="2">
    <name type="scientific">hydrothermal vent metagenome</name>
    <dbReference type="NCBI Taxonomy" id="652676"/>
    <lineage>
        <taxon>unclassified sequences</taxon>
        <taxon>metagenomes</taxon>
        <taxon>ecological metagenomes</taxon>
    </lineage>
</organism>
<feature type="domain" description="Tll0287-like" evidence="1">
    <location>
        <begin position="43"/>
        <end position="185"/>
    </location>
</feature>
<gene>
    <name evidence="2" type="ORF">MNBD_GAMMA01-907</name>
</gene>
<proteinExistence type="predicted"/>
<dbReference type="PROSITE" id="PS51257">
    <property type="entry name" value="PROKAR_LIPOPROTEIN"/>
    <property type="match status" value="1"/>
</dbReference>
<dbReference type="Pfam" id="PF11845">
    <property type="entry name" value="Tll0287-like"/>
    <property type="match status" value="1"/>
</dbReference>
<evidence type="ECO:0000313" key="2">
    <source>
        <dbReference type="EMBL" id="VAW39083.1"/>
    </source>
</evidence>
<dbReference type="EMBL" id="UOEW01000218">
    <property type="protein sequence ID" value="VAW39083.1"/>
    <property type="molecule type" value="Genomic_DNA"/>
</dbReference>
<accession>A0A3B0VFK6</accession>
<dbReference type="AlphaFoldDB" id="A0A3B0VFK6"/>